<dbReference type="EMBL" id="LK933205">
    <property type="protein sequence ID" value="CDT50171.1"/>
    <property type="molecule type" value="Genomic_DNA"/>
</dbReference>
<dbReference type="AlphaFoldDB" id="A0A069AWA0"/>
<reference evidence="1" key="1">
    <citation type="submission" date="2014-07" db="EMBL/GenBank/DDBJ databases">
        <authorList>
            <person name="Monot Marc"/>
        </authorList>
    </citation>
    <scope>NUCLEOTIDE SEQUENCE</scope>
    <source>
        <strain evidence="1">7032989</strain>
    </source>
</reference>
<name>A0A069AWA0_CLODI</name>
<sequence length="133" mass="13747">MLATNNAQFTVSSSSLVNNTLVTFNSSFINGTNITFPTSSTINLAVGGIYNVSFGIRATLSLAGFMSITTNFNGVAQNNFIAKAVNTLTSSDVSVSLSFLVDARAAAVTLSFTFGSGTTGTSAAGYVSVYRIQ</sequence>
<gene>
    <name evidence="1" type="ORF">BN1095_520026</name>
</gene>
<proteinExistence type="predicted"/>
<protein>
    <submittedName>
        <fullName evidence="1">Putative exosporium glycoprotein</fullName>
    </submittedName>
</protein>
<evidence type="ECO:0000313" key="1">
    <source>
        <dbReference type="EMBL" id="CDT50171.1"/>
    </source>
</evidence>
<organism evidence="1">
    <name type="scientific">Clostridioides difficile</name>
    <name type="common">Peptoclostridium difficile</name>
    <dbReference type="NCBI Taxonomy" id="1496"/>
    <lineage>
        <taxon>Bacteria</taxon>
        <taxon>Bacillati</taxon>
        <taxon>Bacillota</taxon>
        <taxon>Clostridia</taxon>
        <taxon>Peptostreptococcales</taxon>
        <taxon>Peptostreptococcaceae</taxon>
        <taxon>Clostridioides</taxon>
    </lineage>
</organism>
<dbReference type="Gene3D" id="2.60.120.40">
    <property type="match status" value="1"/>
</dbReference>
<accession>A0A069AWA0</accession>
<dbReference type="InterPro" id="IPR008983">
    <property type="entry name" value="Tumour_necrosis_fac-like_dom"/>
</dbReference>